<dbReference type="SMART" id="SM00184">
    <property type="entry name" value="RING"/>
    <property type="match status" value="1"/>
</dbReference>
<reference evidence="14" key="1">
    <citation type="submission" date="2025-08" db="UniProtKB">
        <authorList>
            <consortium name="RefSeq"/>
        </authorList>
    </citation>
    <scope>IDENTIFICATION</scope>
    <source>
        <strain evidence="14">J_2021</strain>
        <tissue evidence="14">Erythrocytes</tissue>
    </source>
</reference>
<evidence type="ECO:0000256" key="5">
    <source>
        <dbReference type="ARBA" id="ARBA00022833"/>
    </source>
</evidence>
<dbReference type="InterPro" id="IPR001870">
    <property type="entry name" value="B30.2/SPRY"/>
</dbReference>
<evidence type="ECO:0000259" key="12">
    <source>
        <dbReference type="PROSITE" id="PS50188"/>
    </source>
</evidence>
<dbReference type="Proteomes" id="UP000186698">
    <property type="component" value="Chromosome 1L"/>
</dbReference>
<dbReference type="SMART" id="SM00589">
    <property type="entry name" value="PRY"/>
    <property type="match status" value="1"/>
</dbReference>
<evidence type="ECO:0000256" key="7">
    <source>
        <dbReference type="ARBA" id="ARBA00023054"/>
    </source>
</evidence>
<dbReference type="SUPFAM" id="SSF49899">
    <property type="entry name" value="Concanavalin A-like lectins/glucanases"/>
    <property type="match status" value="1"/>
</dbReference>
<protein>
    <submittedName>
        <fullName evidence="14">E3 ubiquitin/ISG15 ligase TRIM25-like</fullName>
    </submittedName>
</protein>
<evidence type="ECO:0000256" key="2">
    <source>
        <dbReference type="ARBA" id="ARBA00022723"/>
    </source>
</evidence>
<dbReference type="CDD" id="cd16597">
    <property type="entry name" value="RING-HC_TRIM25_C-IV"/>
    <property type="match status" value="1"/>
</dbReference>
<keyword evidence="5" id="KW-0862">Zinc</keyword>
<dbReference type="CDD" id="cd19769">
    <property type="entry name" value="Bbox2_TRIM16-like"/>
    <property type="match status" value="1"/>
</dbReference>
<dbReference type="InterPro" id="IPR006574">
    <property type="entry name" value="PRY"/>
</dbReference>
<dbReference type="PROSITE" id="PS50089">
    <property type="entry name" value="ZF_RING_2"/>
    <property type="match status" value="1"/>
</dbReference>
<dbReference type="InterPro" id="IPR017907">
    <property type="entry name" value="Znf_RING_CS"/>
</dbReference>
<dbReference type="InterPro" id="IPR013083">
    <property type="entry name" value="Znf_RING/FYVE/PHD"/>
</dbReference>
<keyword evidence="7" id="KW-0175">Coiled coil</keyword>
<dbReference type="InterPro" id="IPR003649">
    <property type="entry name" value="Bbox_C"/>
</dbReference>
<dbReference type="SMART" id="SM00502">
    <property type="entry name" value="BBC"/>
    <property type="match status" value="1"/>
</dbReference>
<dbReference type="InterPro" id="IPR013320">
    <property type="entry name" value="ConA-like_dom_sf"/>
</dbReference>
<dbReference type="SUPFAM" id="SSF57845">
    <property type="entry name" value="B-box zinc-binding domain"/>
    <property type="match status" value="1"/>
</dbReference>
<dbReference type="GO" id="GO:0045087">
    <property type="term" value="P:innate immune response"/>
    <property type="evidence" value="ECO:0007669"/>
    <property type="project" value="UniProtKB-KW"/>
</dbReference>
<evidence type="ECO:0000256" key="8">
    <source>
        <dbReference type="PROSITE-ProRule" id="PRU00024"/>
    </source>
</evidence>
<sequence>MAAADLRDELSCSICTSIYTDPVSLPCGHNFCRDCIERTWDIQEETFLENPSCPECRKTFSRRTELTRDWKLRGLVERFRPTETEPGETGIFCTYCVLSPVPAAKSCLLCEASLCDTHLRGHSKSAEHVLTQPTDSFMGRKCSVHNELLKYYCCEESVCVCVSCCLAGEHEGHRVELLSEASEKKKEKLRQVLDKLRPEREETEREAQRLQERRREVAEKAAGETERVTALFRDIREQLEALEKRLLSDISSQKEKLSLTLTNLMEQLEIKKDELSRKIHHIEELCNMADPLTVLQERESHGAADNEGGRERHDIKVPAVGDLDVDLISETLLTGLAAIVTGVKGRIYGQEATDLLLDINTAGNNVSVSGDRKSASYSRTEQCHPQTPERFQVPQTLSSRSFPSGRHYWEVEVSESGIWGVGVAYLSIERKGDQSWIGKNNKSWFLYRGYNNNYSVRHDSKFTQLPHVPSCRRVRISLDYEAGRLSFYELSEPIRHLHTFTATFTEPLHAAFWVGWDTCVRIIS</sequence>
<dbReference type="PANTHER" id="PTHR25465">
    <property type="entry name" value="B-BOX DOMAIN CONTAINING"/>
    <property type="match status" value="1"/>
</dbReference>
<feature type="region of interest" description="Disordered" evidence="9">
    <location>
        <begin position="196"/>
        <end position="218"/>
    </location>
</feature>
<dbReference type="Gene3D" id="3.30.40.10">
    <property type="entry name" value="Zinc/RING finger domain, C3HC4 (zinc finger)"/>
    <property type="match status" value="1"/>
</dbReference>
<dbReference type="Gene3D" id="2.60.120.920">
    <property type="match status" value="1"/>
</dbReference>
<dbReference type="RefSeq" id="XP_041426820.1">
    <property type="nucleotide sequence ID" value="XM_041570886.1"/>
</dbReference>
<dbReference type="GeneID" id="121396203"/>
<dbReference type="InterPro" id="IPR043136">
    <property type="entry name" value="B30.2/SPRY_sf"/>
</dbReference>
<keyword evidence="13" id="KW-1185">Reference proteome</keyword>
<evidence type="ECO:0000313" key="13">
    <source>
        <dbReference type="Proteomes" id="UP000186698"/>
    </source>
</evidence>
<feature type="domain" description="B box-type" evidence="11">
    <location>
        <begin position="142"/>
        <end position="178"/>
    </location>
</feature>
<dbReference type="AlphaFoldDB" id="A0A8J1LDU5"/>
<evidence type="ECO:0000256" key="1">
    <source>
        <dbReference type="ARBA" id="ARBA00022588"/>
    </source>
</evidence>
<keyword evidence="6" id="KW-0391">Immunity</keyword>
<evidence type="ECO:0000259" key="11">
    <source>
        <dbReference type="PROSITE" id="PS50119"/>
    </source>
</evidence>
<dbReference type="InterPro" id="IPR000315">
    <property type="entry name" value="Znf_B-box"/>
</dbReference>
<dbReference type="PROSITE" id="PS50119">
    <property type="entry name" value="ZF_BBOX"/>
    <property type="match status" value="1"/>
</dbReference>
<dbReference type="PRINTS" id="PR01407">
    <property type="entry name" value="BUTYPHLNCDUF"/>
</dbReference>
<dbReference type="SMART" id="SM00336">
    <property type="entry name" value="BBOX"/>
    <property type="match status" value="1"/>
</dbReference>
<evidence type="ECO:0000256" key="6">
    <source>
        <dbReference type="ARBA" id="ARBA00022859"/>
    </source>
</evidence>
<evidence type="ECO:0000256" key="9">
    <source>
        <dbReference type="SAM" id="MobiDB-lite"/>
    </source>
</evidence>
<dbReference type="InterPro" id="IPR001841">
    <property type="entry name" value="Znf_RING"/>
</dbReference>
<keyword evidence="4" id="KW-0833">Ubl conjugation pathway</keyword>
<dbReference type="PROSITE" id="PS00518">
    <property type="entry name" value="ZF_RING_1"/>
    <property type="match status" value="1"/>
</dbReference>
<dbReference type="InterPro" id="IPR027370">
    <property type="entry name" value="Znf-RING_euk"/>
</dbReference>
<dbReference type="KEGG" id="xla:121396203"/>
<evidence type="ECO:0000259" key="10">
    <source>
        <dbReference type="PROSITE" id="PS50089"/>
    </source>
</evidence>
<keyword evidence="2" id="KW-0479">Metal-binding</keyword>
<evidence type="ECO:0000313" key="14">
    <source>
        <dbReference type="RefSeq" id="XP_041426820.1"/>
    </source>
</evidence>
<dbReference type="Pfam" id="PF00622">
    <property type="entry name" value="SPRY"/>
    <property type="match status" value="1"/>
</dbReference>
<dbReference type="SUPFAM" id="SSF57850">
    <property type="entry name" value="RING/U-box"/>
    <property type="match status" value="1"/>
</dbReference>
<proteinExistence type="predicted"/>
<dbReference type="InterPro" id="IPR003879">
    <property type="entry name" value="Butyrophylin_SPRY"/>
</dbReference>
<feature type="domain" description="RING-type" evidence="10">
    <location>
        <begin position="12"/>
        <end position="57"/>
    </location>
</feature>
<dbReference type="InterPro" id="IPR003877">
    <property type="entry name" value="SPRY_dom"/>
</dbReference>
<dbReference type="OrthoDB" id="1630758at2759"/>
<name>A0A8J1LDU5_XENLA</name>
<dbReference type="GO" id="GO:0005737">
    <property type="term" value="C:cytoplasm"/>
    <property type="evidence" value="ECO:0007669"/>
    <property type="project" value="UniProtKB-ARBA"/>
</dbReference>
<accession>A0A8J1LDU5</accession>
<dbReference type="Pfam" id="PF00643">
    <property type="entry name" value="zf-B_box"/>
    <property type="match status" value="1"/>
</dbReference>
<dbReference type="PROSITE" id="PS50188">
    <property type="entry name" value="B302_SPRY"/>
    <property type="match status" value="1"/>
</dbReference>
<dbReference type="Pfam" id="PF13445">
    <property type="entry name" value="zf-RING_UBOX"/>
    <property type="match status" value="1"/>
</dbReference>
<dbReference type="Gene3D" id="3.30.160.60">
    <property type="entry name" value="Classic Zinc Finger"/>
    <property type="match status" value="1"/>
</dbReference>
<dbReference type="CDD" id="cd12891">
    <property type="entry name" value="SPRY_PRY_C-I_2"/>
    <property type="match status" value="1"/>
</dbReference>
<dbReference type="Pfam" id="PF13765">
    <property type="entry name" value="PRY"/>
    <property type="match status" value="1"/>
</dbReference>
<evidence type="ECO:0000256" key="3">
    <source>
        <dbReference type="ARBA" id="ARBA00022771"/>
    </source>
</evidence>
<keyword evidence="1" id="KW-0399">Innate immunity</keyword>
<feature type="domain" description="B30.2/SPRY" evidence="12">
    <location>
        <begin position="335"/>
        <end position="524"/>
    </location>
</feature>
<dbReference type="GO" id="GO:0008270">
    <property type="term" value="F:zinc ion binding"/>
    <property type="evidence" value="ECO:0007669"/>
    <property type="project" value="UniProtKB-KW"/>
</dbReference>
<gene>
    <name evidence="14" type="primary">LOC121396203</name>
</gene>
<dbReference type="PANTHER" id="PTHR25465:SF71">
    <property type="entry name" value="E3 UBIQUITIN-PROTEIN LIGASE TRIM39-LIKE"/>
    <property type="match status" value="1"/>
</dbReference>
<evidence type="ECO:0000256" key="4">
    <source>
        <dbReference type="ARBA" id="ARBA00022786"/>
    </source>
</evidence>
<organism evidence="13 14">
    <name type="scientific">Xenopus laevis</name>
    <name type="common">African clawed frog</name>
    <dbReference type="NCBI Taxonomy" id="8355"/>
    <lineage>
        <taxon>Eukaryota</taxon>
        <taxon>Metazoa</taxon>
        <taxon>Chordata</taxon>
        <taxon>Craniata</taxon>
        <taxon>Vertebrata</taxon>
        <taxon>Euteleostomi</taxon>
        <taxon>Amphibia</taxon>
        <taxon>Batrachia</taxon>
        <taxon>Anura</taxon>
        <taxon>Pipoidea</taxon>
        <taxon>Pipidae</taxon>
        <taxon>Xenopodinae</taxon>
        <taxon>Xenopus</taxon>
        <taxon>Xenopus</taxon>
    </lineage>
</organism>
<keyword evidence="3 8" id="KW-0863">Zinc-finger</keyword>
<dbReference type="SMART" id="SM00449">
    <property type="entry name" value="SPRY"/>
    <property type="match status" value="1"/>
</dbReference>
<dbReference type="InterPro" id="IPR051051">
    <property type="entry name" value="E3_ubiq-ligase_TRIM/RNF"/>
</dbReference>